<evidence type="ECO:0000313" key="2">
    <source>
        <dbReference type="EMBL" id="MBN3546454.1"/>
    </source>
</evidence>
<gene>
    <name evidence="2" type="ORF">JYA64_14195</name>
</gene>
<comment type="caution">
    <text evidence="2">The sequence shown here is derived from an EMBL/GenBank/DDBJ whole genome shotgun (WGS) entry which is preliminary data.</text>
</comment>
<protein>
    <submittedName>
        <fullName evidence="2">Transposase</fullName>
    </submittedName>
</protein>
<sequence>MIPRTRRIWYPDAVYHVTTRGNRKEPLFYSHLDFHRYLKILSHCVRKYEVELFSYCLMTNHTHLQILCSKFPPGDFMKELNETYAMYFNKKYELTGHVFQGRYGAELIEDRSYLLDTSRYIHMNPVAADLVMFPLEYPWSSYRYYVTQSVCPFVETSTILGLFQNSKPQYRDYVESKTSPVVEL</sequence>
<dbReference type="Pfam" id="PF01797">
    <property type="entry name" value="Y1_Tnp"/>
    <property type="match status" value="1"/>
</dbReference>
<organism evidence="2 3">
    <name type="scientific">Fictibacillus barbaricus</name>
    <dbReference type="NCBI Taxonomy" id="182136"/>
    <lineage>
        <taxon>Bacteria</taxon>
        <taxon>Bacillati</taxon>
        <taxon>Bacillota</taxon>
        <taxon>Bacilli</taxon>
        <taxon>Bacillales</taxon>
        <taxon>Fictibacillaceae</taxon>
        <taxon>Fictibacillus</taxon>
    </lineage>
</organism>
<accession>A0ABS2ZIN3</accession>
<dbReference type="RefSeq" id="WP_188400780.1">
    <property type="nucleotide sequence ID" value="NZ_BMCE01000001.1"/>
</dbReference>
<evidence type="ECO:0000313" key="3">
    <source>
        <dbReference type="Proteomes" id="UP001319060"/>
    </source>
</evidence>
<dbReference type="Gene3D" id="3.30.70.1290">
    <property type="entry name" value="Transposase IS200-like"/>
    <property type="match status" value="1"/>
</dbReference>
<dbReference type="InterPro" id="IPR036515">
    <property type="entry name" value="Transposase_17_sf"/>
</dbReference>
<proteinExistence type="predicted"/>
<dbReference type="SUPFAM" id="SSF143422">
    <property type="entry name" value="Transposase IS200-like"/>
    <property type="match status" value="1"/>
</dbReference>
<keyword evidence="3" id="KW-1185">Reference proteome</keyword>
<dbReference type="Proteomes" id="UP001319060">
    <property type="component" value="Unassembled WGS sequence"/>
</dbReference>
<name>A0ABS2ZIN3_9BACL</name>
<dbReference type="PANTHER" id="PTHR34322:SF2">
    <property type="entry name" value="TRANSPOSASE IS200-LIKE DOMAIN-CONTAINING PROTEIN"/>
    <property type="match status" value="1"/>
</dbReference>
<dbReference type="InterPro" id="IPR002686">
    <property type="entry name" value="Transposase_17"/>
</dbReference>
<dbReference type="SMART" id="SM01321">
    <property type="entry name" value="Y1_Tnp"/>
    <property type="match status" value="1"/>
</dbReference>
<dbReference type="PANTHER" id="PTHR34322">
    <property type="entry name" value="TRANSPOSASE, Y1_TNP DOMAIN-CONTAINING"/>
    <property type="match status" value="1"/>
</dbReference>
<evidence type="ECO:0000259" key="1">
    <source>
        <dbReference type="SMART" id="SM01321"/>
    </source>
</evidence>
<reference evidence="2 3" key="1">
    <citation type="submission" date="2021-01" db="EMBL/GenBank/DDBJ databases">
        <title>Genome Sequencing of Type Strains.</title>
        <authorList>
            <person name="Lemaire J.F."/>
            <person name="Inderbitzin P."/>
            <person name="Collins S.B."/>
            <person name="Wespe N."/>
            <person name="Knight-Connoni V."/>
        </authorList>
    </citation>
    <scope>NUCLEOTIDE SEQUENCE [LARGE SCALE GENOMIC DNA]</scope>
    <source>
        <strain evidence="2 3">DSM 14730</strain>
    </source>
</reference>
<feature type="domain" description="Transposase IS200-like" evidence="1">
    <location>
        <begin position="10"/>
        <end position="124"/>
    </location>
</feature>
<dbReference type="EMBL" id="JAFHKS010000044">
    <property type="protein sequence ID" value="MBN3546454.1"/>
    <property type="molecule type" value="Genomic_DNA"/>
</dbReference>